<reference evidence="1 2" key="1">
    <citation type="journal article" date="2020" name="Biotechnol. Biofuels">
        <title>New insights from the biogas microbiome by comprehensive genome-resolved metagenomics of nearly 1600 species originating from multiple anaerobic digesters.</title>
        <authorList>
            <person name="Campanaro S."/>
            <person name="Treu L."/>
            <person name="Rodriguez-R L.M."/>
            <person name="Kovalovszki A."/>
            <person name="Ziels R.M."/>
            <person name="Maus I."/>
            <person name="Zhu X."/>
            <person name="Kougias P.G."/>
            <person name="Basile A."/>
            <person name="Luo G."/>
            <person name="Schluter A."/>
            <person name="Konstantinidis K.T."/>
            <person name="Angelidaki I."/>
        </authorList>
    </citation>
    <scope>NUCLEOTIDE SEQUENCE [LARGE SCALE GENOMIC DNA]</scope>
    <source>
        <strain evidence="1">AS04akNAM_125</strain>
    </source>
</reference>
<organism evidence="1 2">
    <name type="scientific">Paracoccus solventivorans</name>
    <dbReference type="NCBI Taxonomy" id="53463"/>
    <lineage>
        <taxon>Bacteria</taxon>
        <taxon>Pseudomonadati</taxon>
        <taxon>Pseudomonadota</taxon>
        <taxon>Alphaproteobacteria</taxon>
        <taxon>Rhodobacterales</taxon>
        <taxon>Paracoccaceae</taxon>
        <taxon>Paracoccus</taxon>
    </lineage>
</organism>
<dbReference type="AlphaFoldDB" id="A0A832PLE1"/>
<dbReference type="Proteomes" id="UP000580830">
    <property type="component" value="Unassembled WGS sequence"/>
</dbReference>
<protein>
    <submittedName>
        <fullName evidence="1">Uncharacterized protein</fullName>
    </submittedName>
</protein>
<accession>A0A832PLE1</accession>
<comment type="caution">
    <text evidence="1">The sequence shown here is derived from an EMBL/GenBank/DDBJ whole genome shotgun (WGS) entry which is preliminary data.</text>
</comment>
<name>A0A832PLE1_9RHOB</name>
<evidence type="ECO:0000313" key="1">
    <source>
        <dbReference type="EMBL" id="HHW33216.1"/>
    </source>
</evidence>
<evidence type="ECO:0000313" key="2">
    <source>
        <dbReference type="Proteomes" id="UP000580830"/>
    </source>
</evidence>
<dbReference type="EMBL" id="DULP01000055">
    <property type="protein sequence ID" value="HHW33216.1"/>
    <property type="molecule type" value="Genomic_DNA"/>
</dbReference>
<dbReference type="RefSeq" id="WP_303729338.1">
    <property type="nucleotide sequence ID" value="NZ_DULP01000055.1"/>
</dbReference>
<proteinExistence type="predicted"/>
<sequence>MEAPVRRCFRGLYGFRQHGAKGLLLVRDGSVPLAAKDRNPAHCFFEVREDSRPEESLSPAAISAAVWAGSMLFPSLAQIFGNMEPKNCFQSEADPYRRQPGPQFDAMLFEVREDFAIRDLSAAFAP</sequence>
<gene>
    <name evidence="1" type="ORF">GXX24_03625</name>
</gene>